<protein>
    <submittedName>
        <fullName evidence="2">24603_t:CDS:1</fullName>
    </submittedName>
</protein>
<proteinExistence type="predicted"/>
<dbReference type="InterPro" id="IPR018289">
    <property type="entry name" value="MULE_transposase_dom"/>
</dbReference>
<organism evidence="2 3">
    <name type="scientific">Gigaspora margarita</name>
    <dbReference type="NCBI Taxonomy" id="4874"/>
    <lineage>
        <taxon>Eukaryota</taxon>
        <taxon>Fungi</taxon>
        <taxon>Fungi incertae sedis</taxon>
        <taxon>Mucoromycota</taxon>
        <taxon>Glomeromycotina</taxon>
        <taxon>Glomeromycetes</taxon>
        <taxon>Diversisporales</taxon>
        <taxon>Gigasporaceae</taxon>
        <taxon>Gigaspora</taxon>
    </lineage>
</organism>
<dbReference type="Pfam" id="PF10551">
    <property type="entry name" value="MULE"/>
    <property type="match status" value="1"/>
</dbReference>
<accession>A0ABN7X2F2</accession>
<dbReference type="Proteomes" id="UP000789901">
    <property type="component" value="Unassembled WGS sequence"/>
</dbReference>
<reference evidence="2 3" key="1">
    <citation type="submission" date="2021-06" db="EMBL/GenBank/DDBJ databases">
        <authorList>
            <person name="Kallberg Y."/>
            <person name="Tangrot J."/>
            <person name="Rosling A."/>
        </authorList>
    </citation>
    <scope>NUCLEOTIDE SEQUENCE [LARGE SCALE GENOMIC DNA]</scope>
    <source>
        <strain evidence="2 3">120-4 pot B 10/14</strain>
    </source>
</reference>
<comment type="caution">
    <text evidence="2">The sequence shown here is derived from an EMBL/GenBank/DDBJ whole genome shotgun (WGS) entry which is preliminary data.</text>
</comment>
<dbReference type="EMBL" id="CAJVQB010080464">
    <property type="protein sequence ID" value="CAG8845657.1"/>
    <property type="molecule type" value="Genomic_DNA"/>
</dbReference>
<evidence type="ECO:0000259" key="1">
    <source>
        <dbReference type="Pfam" id="PF10551"/>
    </source>
</evidence>
<evidence type="ECO:0000313" key="2">
    <source>
        <dbReference type="EMBL" id="CAG8845657.1"/>
    </source>
</evidence>
<evidence type="ECO:0000313" key="3">
    <source>
        <dbReference type="Proteomes" id="UP000789901"/>
    </source>
</evidence>
<gene>
    <name evidence="2" type="ORF">GMARGA_LOCUS37761</name>
</gene>
<keyword evidence="3" id="KW-1185">Reference proteome</keyword>
<name>A0ABN7X2F2_GIGMA</name>
<feature type="domain" description="MULE transposase" evidence="1">
    <location>
        <begin position="1"/>
        <end position="58"/>
    </location>
</feature>
<dbReference type="PANTHER" id="PTHR47718">
    <property type="entry name" value="OS01G0519700 PROTEIN"/>
    <property type="match status" value="1"/>
</dbReference>
<sequence>MNDKTVESYEWVLQTLITNTKAVSLMIITDNDLAVNAAIASILSDTNHIYCIYHIGQNLIKNLKGKLGEHNLLTKFSDASSYLNCALFGEKERQNGIIKNSVNSSTTLINLVKYIDEQIDRASTFVKYKNWIHSITEIAQAIWYTSRLINFQDLGFNSIEQANLIEQSDLNEEFNLTEESDINRILDNFVEDIVDAPATLVKELISTTEVELIHEVWK</sequence>
<feature type="non-terminal residue" evidence="2">
    <location>
        <position position="218"/>
    </location>
</feature>